<dbReference type="GO" id="GO:0015679">
    <property type="term" value="P:plasma membrane copper ion transport"/>
    <property type="evidence" value="ECO:0007669"/>
    <property type="project" value="TreeGrafter"/>
</dbReference>
<keyword evidence="3" id="KW-1133">Transmembrane helix</keyword>
<name>A0A1R4H3Z9_9GAMM</name>
<feature type="domain" description="CzcB-like alpha-helical hairpin" evidence="4">
    <location>
        <begin position="141"/>
        <end position="200"/>
    </location>
</feature>
<keyword evidence="2" id="KW-0813">Transport</keyword>
<evidence type="ECO:0000313" key="8">
    <source>
        <dbReference type="EMBL" id="SJM90954.1"/>
    </source>
</evidence>
<organism evidence="8 9">
    <name type="scientific">Crenothrix polyspora</name>
    <dbReference type="NCBI Taxonomy" id="360316"/>
    <lineage>
        <taxon>Bacteria</taxon>
        <taxon>Pseudomonadati</taxon>
        <taxon>Pseudomonadota</taxon>
        <taxon>Gammaproteobacteria</taxon>
        <taxon>Methylococcales</taxon>
        <taxon>Crenotrichaceae</taxon>
        <taxon>Crenothrix</taxon>
    </lineage>
</organism>
<dbReference type="RefSeq" id="WP_272867684.1">
    <property type="nucleotide sequence ID" value="NZ_FUKI01000079.1"/>
</dbReference>
<keyword evidence="3" id="KW-0812">Transmembrane</keyword>
<reference evidence="9" key="1">
    <citation type="submission" date="2017-02" db="EMBL/GenBank/DDBJ databases">
        <authorList>
            <person name="Daims H."/>
        </authorList>
    </citation>
    <scope>NUCLEOTIDE SEQUENCE [LARGE SCALE GENOMIC DNA]</scope>
</reference>
<feature type="domain" description="CzcB-like C-terminal circularly permuted SH3-like" evidence="7">
    <location>
        <begin position="334"/>
        <end position="394"/>
    </location>
</feature>
<dbReference type="EMBL" id="FUKI01000079">
    <property type="protein sequence ID" value="SJM90954.1"/>
    <property type="molecule type" value="Genomic_DNA"/>
</dbReference>
<dbReference type="Gene3D" id="2.40.30.170">
    <property type="match status" value="1"/>
</dbReference>
<dbReference type="InterPro" id="IPR058647">
    <property type="entry name" value="BSH_CzcB-like"/>
</dbReference>
<evidence type="ECO:0000313" key="9">
    <source>
        <dbReference type="Proteomes" id="UP000195667"/>
    </source>
</evidence>
<accession>A0A1R4H3Z9</accession>
<proteinExistence type="inferred from homology"/>
<dbReference type="Pfam" id="PF25975">
    <property type="entry name" value="CzcB_C"/>
    <property type="match status" value="1"/>
</dbReference>
<dbReference type="InterPro" id="IPR058792">
    <property type="entry name" value="Beta-barrel_RND_2"/>
</dbReference>
<dbReference type="Pfam" id="PF25954">
    <property type="entry name" value="Beta-barrel_RND_2"/>
    <property type="match status" value="1"/>
</dbReference>
<dbReference type="GO" id="GO:0030288">
    <property type="term" value="C:outer membrane-bounded periplasmic space"/>
    <property type="evidence" value="ECO:0007669"/>
    <property type="project" value="TreeGrafter"/>
</dbReference>
<dbReference type="GO" id="GO:0016020">
    <property type="term" value="C:membrane"/>
    <property type="evidence" value="ECO:0007669"/>
    <property type="project" value="InterPro"/>
</dbReference>
<evidence type="ECO:0000256" key="1">
    <source>
        <dbReference type="ARBA" id="ARBA00009477"/>
    </source>
</evidence>
<evidence type="ECO:0000259" key="5">
    <source>
        <dbReference type="Pfam" id="PF25954"/>
    </source>
</evidence>
<dbReference type="NCBIfam" id="TIGR01730">
    <property type="entry name" value="RND_mfp"/>
    <property type="match status" value="1"/>
</dbReference>
<dbReference type="AlphaFoldDB" id="A0A1R4H3Z9"/>
<keyword evidence="9" id="KW-1185">Reference proteome</keyword>
<comment type="similarity">
    <text evidence="1">Belongs to the membrane fusion protein (MFP) (TC 8.A.1) family.</text>
</comment>
<dbReference type="Proteomes" id="UP000195667">
    <property type="component" value="Unassembled WGS sequence"/>
</dbReference>
<evidence type="ECO:0000259" key="7">
    <source>
        <dbReference type="Pfam" id="PF25975"/>
    </source>
</evidence>
<dbReference type="PANTHER" id="PTHR30097">
    <property type="entry name" value="CATION EFFLUX SYSTEM PROTEIN CUSB"/>
    <property type="match status" value="1"/>
</dbReference>
<sequence>MFSNAISRKQWLAIALIIIVGVILSLFILRIDKAMPEGEPSQAETQTPTEPNHDELPAKQEGKIALTDEQIKETGITTQTADAAHIKSVVTLPGEIRFNEDKTAHVVPRLGGVVESVSANLGQQVKKGQLLAVIASTGLTDYRSDLLSTQKRLDLARVTYQRQKMLSDEGVLAKKDYLQAQEALREAEIAVHNAQQKLIALGTNPKAVTQAVELNRYEIRAPFDGMIVEKHIALGEAVKEDASIFMISDLSSVWAEIMVSAKDLNLVKVGEKVTINATALDSSAIGTVSYVGALMGEQTRTAKARVTLANPQMVWRPGLFISVDVAAKEIEVPITVFSDAIQTINDKPVVFIRVSDGFIAQEVKTGLSDGKVTQILAGLKSGTPYAVNGSFVLKAEHGKSSVEED</sequence>
<dbReference type="Gene3D" id="2.40.420.20">
    <property type="match status" value="1"/>
</dbReference>
<dbReference type="Pfam" id="PF25893">
    <property type="entry name" value="HH_CzcB"/>
    <property type="match status" value="1"/>
</dbReference>
<dbReference type="GO" id="GO:0060003">
    <property type="term" value="P:copper ion export"/>
    <property type="evidence" value="ECO:0007669"/>
    <property type="project" value="TreeGrafter"/>
</dbReference>
<dbReference type="GO" id="GO:0046914">
    <property type="term" value="F:transition metal ion binding"/>
    <property type="evidence" value="ECO:0007669"/>
    <property type="project" value="TreeGrafter"/>
</dbReference>
<evidence type="ECO:0000259" key="4">
    <source>
        <dbReference type="Pfam" id="PF25893"/>
    </source>
</evidence>
<protein>
    <submittedName>
        <fullName evidence="8">Putative Secretion protein HlyD (Partial Cobalt-zinc-cadmium resistance protein CzcB)</fullName>
    </submittedName>
</protein>
<feature type="domain" description="CusB-like beta-barrel" evidence="5">
    <location>
        <begin position="252"/>
        <end position="328"/>
    </location>
</feature>
<gene>
    <name evidence="8" type="ORF">CRENPOLYSF1_170019</name>
</gene>
<evidence type="ECO:0000256" key="2">
    <source>
        <dbReference type="ARBA" id="ARBA00022448"/>
    </source>
</evidence>
<feature type="transmembrane region" description="Helical" evidence="3">
    <location>
        <begin position="12"/>
        <end position="31"/>
    </location>
</feature>
<dbReference type="SUPFAM" id="SSF111369">
    <property type="entry name" value="HlyD-like secretion proteins"/>
    <property type="match status" value="1"/>
</dbReference>
<evidence type="ECO:0000259" key="6">
    <source>
        <dbReference type="Pfam" id="PF25973"/>
    </source>
</evidence>
<dbReference type="InterPro" id="IPR051909">
    <property type="entry name" value="MFP_Cation_Efflux"/>
</dbReference>
<dbReference type="FunFam" id="2.40.30.170:FF:000010">
    <property type="entry name" value="Efflux RND transporter periplasmic adaptor subunit"/>
    <property type="match status" value="1"/>
</dbReference>
<dbReference type="InterPro" id="IPR058649">
    <property type="entry name" value="CzcB_C"/>
</dbReference>
<keyword evidence="3" id="KW-0472">Membrane</keyword>
<dbReference type="PANTHER" id="PTHR30097:SF4">
    <property type="entry name" value="SLR6042 PROTEIN"/>
    <property type="match status" value="1"/>
</dbReference>
<dbReference type="Gene3D" id="2.40.50.100">
    <property type="match status" value="1"/>
</dbReference>
<evidence type="ECO:0000256" key="3">
    <source>
        <dbReference type="SAM" id="Phobius"/>
    </source>
</evidence>
<dbReference type="Pfam" id="PF25973">
    <property type="entry name" value="BSH_CzcB"/>
    <property type="match status" value="1"/>
</dbReference>
<dbReference type="InterPro" id="IPR006143">
    <property type="entry name" value="RND_pump_MFP"/>
</dbReference>
<dbReference type="InterPro" id="IPR058648">
    <property type="entry name" value="HH_CzcB-like"/>
</dbReference>
<dbReference type="Gene3D" id="1.10.287.470">
    <property type="entry name" value="Helix hairpin bin"/>
    <property type="match status" value="1"/>
</dbReference>
<dbReference type="GO" id="GO:0022857">
    <property type="term" value="F:transmembrane transporter activity"/>
    <property type="evidence" value="ECO:0007669"/>
    <property type="project" value="InterPro"/>
</dbReference>
<feature type="domain" description="CzcB-like barrel-sandwich hybrid" evidence="6">
    <location>
        <begin position="102"/>
        <end position="249"/>
    </location>
</feature>